<evidence type="ECO:0000256" key="4">
    <source>
        <dbReference type="SAM" id="SignalP"/>
    </source>
</evidence>
<dbReference type="SMART" id="SM00141">
    <property type="entry name" value="PDGF"/>
    <property type="match status" value="1"/>
</dbReference>
<dbReference type="GO" id="GO:0050930">
    <property type="term" value="P:induction of positive chemotaxis"/>
    <property type="evidence" value="ECO:0007669"/>
    <property type="project" value="TreeGrafter"/>
</dbReference>
<dbReference type="GO" id="GO:0001946">
    <property type="term" value="P:lymphangiogenesis"/>
    <property type="evidence" value="ECO:0007669"/>
    <property type="project" value="Ensembl"/>
</dbReference>
<dbReference type="Pfam" id="PF00341">
    <property type="entry name" value="PDGF"/>
    <property type="match status" value="1"/>
</dbReference>
<dbReference type="GO" id="GO:0060754">
    <property type="term" value="P:positive regulation of mast cell chemotaxis"/>
    <property type="evidence" value="ECO:0007669"/>
    <property type="project" value="TreeGrafter"/>
</dbReference>
<evidence type="ECO:0000313" key="7">
    <source>
        <dbReference type="Proteomes" id="UP000264800"/>
    </source>
</evidence>
<dbReference type="GO" id="GO:0001666">
    <property type="term" value="P:response to hypoxia"/>
    <property type="evidence" value="ECO:0007669"/>
    <property type="project" value="TreeGrafter"/>
</dbReference>
<dbReference type="GO" id="GO:0002040">
    <property type="term" value="P:sprouting angiogenesis"/>
    <property type="evidence" value="ECO:0007669"/>
    <property type="project" value="TreeGrafter"/>
</dbReference>
<dbReference type="GO" id="GO:0048010">
    <property type="term" value="P:vascular endothelial growth factor receptor signaling pathway"/>
    <property type="evidence" value="ECO:0007669"/>
    <property type="project" value="TreeGrafter"/>
</dbReference>
<dbReference type="STRING" id="37003.ENSKMAP00000003084"/>
<protein>
    <submittedName>
        <fullName evidence="6">Vascular endothelial growth factor D</fullName>
    </submittedName>
</protein>
<dbReference type="GO" id="GO:0008015">
    <property type="term" value="P:blood circulation"/>
    <property type="evidence" value="ECO:0007669"/>
    <property type="project" value="Ensembl"/>
</dbReference>
<keyword evidence="1 3" id="KW-0339">Growth factor</keyword>
<dbReference type="GO" id="GO:0005172">
    <property type="term" value="F:vascular endothelial growth factor receptor binding"/>
    <property type="evidence" value="ECO:0007669"/>
    <property type="project" value="TreeGrafter"/>
</dbReference>
<dbReference type="GO" id="GO:0001938">
    <property type="term" value="P:positive regulation of endothelial cell proliferation"/>
    <property type="evidence" value="ECO:0007669"/>
    <property type="project" value="TreeGrafter"/>
</dbReference>
<dbReference type="PANTHER" id="PTHR12025">
    <property type="entry name" value="VASCULAR ENDOTHELIAL GROWTH FACTOR"/>
    <property type="match status" value="1"/>
</dbReference>
<keyword evidence="4" id="KW-0732">Signal</keyword>
<evidence type="ECO:0000256" key="2">
    <source>
        <dbReference type="ARBA" id="ARBA00023157"/>
    </source>
</evidence>
<keyword evidence="7" id="KW-1185">Reference proteome</keyword>
<dbReference type="InterPro" id="IPR000072">
    <property type="entry name" value="PDGF/VEGF_dom"/>
</dbReference>
<name>A0A3Q2ZXM0_KRYMA</name>
<dbReference type="GO" id="GO:0042056">
    <property type="term" value="F:chemoattractant activity"/>
    <property type="evidence" value="ECO:0007669"/>
    <property type="project" value="TreeGrafter"/>
</dbReference>
<comment type="similarity">
    <text evidence="3">Belongs to the PDGF/VEGF growth factor family.</text>
</comment>
<dbReference type="Ensembl" id="ENSKMAT00000003147.1">
    <property type="protein sequence ID" value="ENSKMAP00000003084.1"/>
    <property type="gene ID" value="ENSKMAG00000002337.1"/>
</dbReference>
<reference evidence="6" key="2">
    <citation type="submission" date="2025-09" db="UniProtKB">
        <authorList>
            <consortium name="Ensembl"/>
        </authorList>
    </citation>
    <scope>IDENTIFICATION</scope>
</reference>
<dbReference type="Proteomes" id="UP000264800">
    <property type="component" value="Unplaced"/>
</dbReference>
<organism evidence="6 7">
    <name type="scientific">Kryptolebias marmoratus</name>
    <name type="common">Mangrove killifish</name>
    <name type="synonym">Rivulus marmoratus</name>
    <dbReference type="NCBI Taxonomy" id="37003"/>
    <lineage>
        <taxon>Eukaryota</taxon>
        <taxon>Metazoa</taxon>
        <taxon>Chordata</taxon>
        <taxon>Craniata</taxon>
        <taxon>Vertebrata</taxon>
        <taxon>Euteleostomi</taxon>
        <taxon>Actinopterygii</taxon>
        <taxon>Neopterygii</taxon>
        <taxon>Teleostei</taxon>
        <taxon>Neoteleostei</taxon>
        <taxon>Acanthomorphata</taxon>
        <taxon>Ovalentaria</taxon>
        <taxon>Atherinomorphae</taxon>
        <taxon>Cyprinodontiformes</taxon>
        <taxon>Rivulidae</taxon>
        <taxon>Kryptolebias</taxon>
    </lineage>
</organism>
<dbReference type="PANTHER" id="PTHR12025:SF11">
    <property type="entry name" value="VASCULAR ENDOTHELIAL GROWTH FACTOR D"/>
    <property type="match status" value="1"/>
</dbReference>
<evidence type="ECO:0000256" key="1">
    <source>
        <dbReference type="ARBA" id="ARBA00023030"/>
    </source>
</evidence>
<dbReference type="GeneTree" id="ENSGT00940000159726"/>
<feature type="domain" description="Platelet-derived growth factor (PDGF) family profile" evidence="5">
    <location>
        <begin position="34"/>
        <end position="94"/>
    </location>
</feature>
<dbReference type="GO" id="GO:0005615">
    <property type="term" value="C:extracellular space"/>
    <property type="evidence" value="ECO:0007669"/>
    <property type="project" value="TreeGrafter"/>
</dbReference>
<dbReference type="PROSITE" id="PS50278">
    <property type="entry name" value="PDGF_2"/>
    <property type="match status" value="1"/>
</dbReference>
<dbReference type="AlphaFoldDB" id="A0A3Q2ZXM0"/>
<accession>A0A3Q2ZXM0</accession>
<dbReference type="GO" id="GO:0045766">
    <property type="term" value="P:positive regulation of angiogenesis"/>
    <property type="evidence" value="ECO:0007669"/>
    <property type="project" value="TreeGrafter"/>
</dbReference>
<dbReference type="PROSITE" id="PS00249">
    <property type="entry name" value="PDGF_1"/>
    <property type="match status" value="1"/>
</dbReference>
<feature type="chain" id="PRO_5018734535" evidence="4">
    <location>
        <begin position="38"/>
        <end position="169"/>
    </location>
</feature>
<dbReference type="InterPro" id="IPR050507">
    <property type="entry name" value="PDGF/VEGF_growth_factor"/>
</dbReference>
<dbReference type="GO" id="GO:0038084">
    <property type="term" value="P:vascular endothelial growth factor signaling pathway"/>
    <property type="evidence" value="ECO:0007669"/>
    <property type="project" value="TreeGrafter"/>
</dbReference>
<feature type="signal peptide" evidence="4">
    <location>
        <begin position="1"/>
        <end position="37"/>
    </location>
</feature>
<evidence type="ECO:0000259" key="5">
    <source>
        <dbReference type="PROSITE" id="PS50278"/>
    </source>
</evidence>
<keyword evidence="2" id="KW-1015">Disulfide bond</keyword>
<dbReference type="GO" id="GO:0008083">
    <property type="term" value="F:growth factor activity"/>
    <property type="evidence" value="ECO:0007669"/>
    <property type="project" value="UniProtKB-KW"/>
</dbReference>
<dbReference type="SUPFAM" id="SSF57501">
    <property type="entry name" value="Cystine-knot cytokines"/>
    <property type="match status" value="1"/>
</dbReference>
<evidence type="ECO:0000313" key="6">
    <source>
        <dbReference type="Ensembl" id="ENSKMAP00000003084.1"/>
    </source>
</evidence>
<dbReference type="GO" id="GO:0016020">
    <property type="term" value="C:membrane"/>
    <property type="evidence" value="ECO:0007669"/>
    <property type="project" value="InterPro"/>
</dbReference>
<sequence>MSEYLLRKSTLVCLISDLLTFFSGAVLINACCSSCLAVDEEWQRTQCMPREACVDVAKELGTDPAIFFKPPCVSLHRCGGCCNQEGISCRNTSSFVPEPVLIKVANHTECRCMEPAIIRRNAQPHRSNISASRKPRAGEPDQVSSHHQSLLWISLSDFNTLKLTLMLII</sequence>
<evidence type="ECO:0000256" key="3">
    <source>
        <dbReference type="RuleBase" id="RU003818"/>
    </source>
</evidence>
<proteinExistence type="inferred from homology"/>
<dbReference type="Gene3D" id="2.10.90.10">
    <property type="entry name" value="Cystine-knot cytokines"/>
    <property type="match status" value="1"/>
</dbReference>
<reference evidence="6" key="1">
    <citation type="submission" date="2025-08" db="UniProtKB">
        <authorList>
            <consortium name="Ensembl"/>
        </authorList>
    </citation>
    <scope>IDENTIFICATION</scope>
</reference>
<dbReference type="InterPro" id="IPR023581">
    <property type="entry name" value="PD_growth_factor_CS"/>
</dbReference>
<dbReference type="InterPro" id="IPR029034">
    <property type="entry name" value="Cystine-knot_cytokine"/>
</dbReference>